<proteinExistence type="predicted"/>
<feature type="region of interest" description="Disordered" evidence="1">
    <location>
        <begin position="159"/>
        <end position="208"/>
    </location>
</feature>
<comment type="caution">
    <text evidence="2">The sequence shown here is derived from an EMBL/GenBank/DDBJ whole genome shotgun (WGS) entry which is preliminary data.</text>
</comment>
<gene>
    <name evidence="2" type="ORF">LCGC14_2636510</name>
</gene>
<evidence type="ECO:0000313" key="2">
    <source>
        <dbReference type="EMBL" id="KKK99060.1"/>
    </source>
</evidence>
<feature type="non-terminal residue" evidence="2">
    <location>
        <position position="208"/>
    </location>
</feature>
<accession>A0A0F9AL99</accession>
<protein>
    <submittedName>
        <fullName evidence="2">Uncharacterized protein</fullName>
    </submittedName>
</protein>
<organism evidence="2">
    <name type="scientific">marine sediment metagenome</name>
    <dbReference type="NCBI Taxonomy" id="412755"/>
    <lineage>
        <taxon>unclassified sequences</taxon>
        <taxon>metagenomes</taxon>
        <taxon>ecological metagenomes</taxon>
    </lineage>
</organism>
<feature type="compositionally biased region" description="Basic and acidic residues" evidence="1">
    <location>
        <begin position="178"/>
        <end position="192"/>
    </location>
</feature>
<evidence type="ECO:0000256" key="1">
    <source>
        <dbReference type="SAM" id="MobiDB-lite"/>
    </source>
</evidence>
<reference evidence="2" key="1">
    <citation type="journal article" date="2015" name="Nature">
        <title>Complex archaea that bridge the gap between prokaryotes and eukaryotes.</title>
        <authorList>
            <person name="Spang A."/>
            <person name="Saw J.H."/>
            <person name="Jorgensen S.L."/>
            <person name="Zaremba-Niedzwiedzka K."/>
            <person name="Martijn J."/>
            <person name="Lind A.E."/>
            <person name="van Eijk R."/>
            <person name="Schleper C."/>
            <person name="Guy L."/>
            <person name="Ettema T.J."/>
        </authorList>
    </citation>
    <scope>NUCLEOTIDE SEQUENCE</scope>
</reference>
<name>A0A0F9AL99_9ZZZZ</name>
<dbReference type="AlphaFoldDB" id="A0A0F9AL99"/>
<dbReference type="EMBL" id="LAZR01045357">
    <property type="protein sequence ID" value="KKK99060.1"/>
    <property type="molecule type" value="Genomic_DNA"/>
</dbReference>
<sequence>MYTFHLDDKHVAHISDPTKIGPNFGARYIVKTIITGWYKKNYNKNLNITKELKEKGPFSNLQHTALAAGFGVEKSFDDFYEDISSKNKTSGVVGSDKTRYKAEQSWFTWPSVFDNVSYPETSGVCSTLSRWSYEMQPVSDSQITDRDIKFDYMNNPGSGSNGGGYYDDYKNSFNSDGQSKKPKETDKIKKYEAQMPVQGRIHSDDGKG</sequence>